<dbReference type="PANTHER" id="PTHR22602:SF0">
    <property type="entry name" value="TRANSFERASE CAF17, MITOCHONDRIAL-RELATED"/>
    <property type="match status" value="1"/>
</dbReference>
<dbReference type="Proteomes" id="UP001247307">
    <property type="component" value="Unassembled WGS sequence"/>
</dbReference>
<accession>A0AAE3YI78</accession>
<dbReference type="InterPro" id="IPR045179">
    <property type="entry name" value="YgfZ/GcvT"/>
</dbReference>
<dbReference type="SUPFAM" id="SSF103025">
    <property type="entry name" value="Folate-binding domain"/>
    <property type="match status" value="1"/>
</dbReference>
<dbReference type="EMBL" id="JAVDUI010000001">
    <property type="protein sequence ID" value="MDR6892496.1"/>
    <property type="molecule type" value="Genomic_DNA"/>
</dbReference>
<dbReference type="PIRSF" id="PIRSF006487">
    <property type="entry name" value="GcvT"/>
    <property type="match status" value="1"/>
</dbReference>
<proteinExistence type="predicted"/>
<dbReference type="GO" id="GO:0016226">
    <property type="term" value="P:iron-sulfur cluster assembly"/>
    <property type="evidence" value="ECO:0007669"/>
    <property type="project" value="TreeGrafter"/>
</dbReference>
<protein>
    <submittedName>
        <fullName evidence="3">Folate-binding protein YgfZ</fullName>
    </submittedName>
</protein>
<dbReference type="PANTHER" id="PTHR22602">
    <property type="entry name" value="TRANSFERASE CAF17, MITOCHONDRIAL-RELATED"/>
    <property type="match status" value="1"/>
</dbReference>
<name>A0AAE3YI78_9MICC</name>
<organism evidence="3 4">
    <name type="scientific">Falsarthrobacter nasiphocae</name>
    <dbReference type="NCBI Taxonomy" id="189863"/>
    <lineage>
        <taxon>Bacteria</taxon>
        <taxon>Bacillati</taxon>
        <taxon>Actinomycetota</taxon>
        <taxon>Actinomycetes</taxon>
        <taxon>Micrococcales</taxon>
        <taxon>Micrococcaceae</taxon>
        <taxon>Falsarthrobacter</taxon>
    </lineage>
</organism>
<dbReference type="InterPro" id="IPR017703">
    <property type="entry name" value="YgfZ/GCV_T_CS"/>
</dbReference>
<evidence type="ECO:0000313" key="3">
    <source>
        <dbReference type="EMBL" id="MDR6892496.1"/>
    </source>
</evidence>
<keyword evidence="4" id="KW-1185">Reference proteome</keyword>
<reference evidence="3" key="1">
    <citation type="submission" date="2023-07" db="EMBL/GenBank/DDBJ databases">
        <title>Sequencing the genomes of 1000 actinobacteria strains.</title>
        <authorList>
            <person name="Klenk H.-P."/>
        </authorList>
    </citation>
    <scope>NUCLEOTIDE SEQUENCE</scope>
    <source>
        <strain evidence="3">DSM 13988</strain>
    </source>
</reference>
<gene>
    <name evidence="3" type="ORF">J2S35_001436</name>
</gene>
<feature type="binding site" evidence="2">
    <location>
        <position position="200"/>
    </location>
    <ligand>
        <name>substrate</name>
    </ligand>
</feature>
<dbReference type="RefSeq" id="WP_309851591.1">
    <property type="nucleotide sequence ID" value="NZ_BAAAIU010000020.1"/>
</dbReference>
<sequence>MTLPLARGTALGLPGAVPAEGRLAGGDAHYGQPVAEQRRLARGGAFVVVGDRSAVRVTGEDRLSWLHSLASQDFQSLSPGESRRALFLTGQGRVDVDVDVVASETAVYLISQREDAARLASFLERMRFMLRVEVENLADSHALLGWRPGGAWPEAADAAIAEAALVLFEDPWAQSAVGGYTYLTAEAAAHLQAADYRWTEALVPQGSLQGLVAALLETGLTPAGLLAREAQRIMALKPAAGAETDERTVPHELDLLRTSVHLAKGCYKGQETVARVHNLGHPPRRLVFLEIDGSAHTLPAPGSEVFVSGAEDGRPIGTLTSVALHEEAGPIGLAVVKRTADAAADLVVVDEGERYAAAQTPVVAPDAGSVVGRPSGIRRLS</sequence>
<comment type="caution">
    <text evidence="3">The sequence shown here is derived from an EMBL/GenBank/DDBJ whole genome shotgun (WGS) entry which is preliminary data.</text>
</comment>
<dbReference type="Gene3D" id="3.30.1360.120">
    <property type="entry name" value="Probable tRNA modification gtpase trme, domain 1"/>
    <property type="match status" value="1"/>
</dbReference>
<dbReference type="NCBIfam" id="TIGR03317">
    <property type="entry name" value="ygfZ_signature"/>
    <property type="match status" value="1"/>
</dbReference>
<dbReference type="InterPro" id="IPR027266">
    <property type="entry name" value="TrmE/GcvT-like"/>
</dbReference>
<evidence type="ECO:0000256" key="2">
    <source>
        <dbReference type="PIRSR" id="PIRSR006487-1"/>
    </source>
</evidence>
<keyword evidence="1" id="KW-0809">Transit peptide</keyword>
<dbReference type="AlphaFoldDB" id="A0AAE3YI78"/>
<evidence type="ECO:0000256" key="1">
    <source>
        <dbReference type="ARBA" id="ARBA00022946"/>
    </source>
</evidence>
<evidence type="ECO:0000313" key="4">
    <source>
        <dbReference type="Proteomes" id="UP001247307"/>
    </source>
</evidence>